<dbReference type="InterPro" id="IPR016162">
    <property type="entry name" value="Ald_DH_N"/>
</dbReference>
<accession>A0ABD3Q6C7</accession>
<evidence type="ECO:0000313" key="6">
    <source>
        <dbReference type="EMBL" id="KAL3795670.1"/>
    </source>
</evidence>
<evidence type="ECO:0000256" key="2">
    <source>
        <dbReference type="ARBA" id="ARBA00013048"/>
    </source>
</evidence>
<proteinExistence type="inferred from homology"/>
<dbReference type="AlphaFoldDB" id="A0ABD3Q6C7"/>
<organism evidence="6 7">
    <name type="scientific">Cyclotella cryptica</name>
    <dbReference type="NCBI Taxonomy" id="29204"/>
    <lineage>
        <taxon>Eukaryota</taxon>
        <taxon>Sar</taxon>
        <taxon>Stramenopiles</taxon>
        <taxon>Ochrophyta</taxon>
        <taxon>Bacillariophyta</taxon>
        <taxon>Coscinodiscophyceae</taxon>
        <taxon>Thalassiosirophycidae</taxon>
        <taxon>Stephanodiscales</taxon>
        <taxon>Stephanodiscaceae</taxon>
        <taxon>Cyclotella</taxon>
    </lineage>
</organism>
<feature type="domain" description="Aldehyde dehydrogenase" evidence="5">
    <location>
        <begin position="49"/>
        <end position="520"/>
    </location>
</feature>
<dbReference type="SUPFAM" id="SSF53720">
    <property type="entry name" value="ALDH-like"/>
    <property type="match status" value="1"/>
</dbReference>
<keyword evidence="4" id="KW-0520">NAD</keyword>
<dbReference type="FunFam" id="3.40.605.10:FF:000003">
    <property type="entry name" value="Methylmalonate-semialdehyde dehydrogenase [acylating]"/>
    <property type="match status" value="1"/>
</dbReference>
<keyword evidence="3" id="KW-0560">Oxidoreductase</keyword>
<dbReference type="FunFam" id="3.40.309.10:FF:000002">
    <property type="entry name" value="Methylmalonate-semialdehyde dehydrogenase (Acylating)"/>
    <property type="match status" value="1"/>
</dbReference>
<dbReference type="Gene3D" id="3.40.605.10">
    <property type="entry name" value="Aldehyde Dehydrogenase, Chain A, domain 1"/>
    <property type="match status" value="1"/>
</dbReference>
<comment type="similarity">
    <text evidence="1">Belongs to the aldehyde dehydrogenase family.</text>
</comment>
<evidence type="ECO:0000259" key="5">
    <source>
        <dbReference type="Pfam" id="PF00171"/>
    </source>
</evidence>
<protein>
    <recommendedName>
        <fullName evidence="2">methylmalonate-semialdehyde dehydrogenase (CoA acylating)</fullName>
        <ecNumber evidence="2">1.2.1.27</ecNumber>
    </recommendedName>
</protein>
<sequence>MTSSILHRTKPLLQRSTAHSAPWLHHSPTNSVPTIKNFIQGRFVPSPASLDQIHLYDPSTNHHLANVPRSSPTDAIHAASAAFPSWSSTPPQIRQRFLLEYAHVLHGKETREEIAHWITLEMGKTSLDAMGDVWRGLEVVEASCRAGVEMLGDSMLNLSNGLDTISYRVPLGVCAGIAPFNFPAMIPLWMFPLALATGNTYVLKPTEKAPSAALLLAKILHDIGLPPGVLNVVNGGKECVDEILTHPDVKAVSFVGSNAAGEYIHEVGSKHGKRVQANLGAKNHATVMMNDADRNSTVKALVGAAFGAAGQRCMALSVVILVGDVAEARVWVEEMACEARKLKVGNGFVDGVDVGPLISKDAKSRAEAIIQQSIDQGATCVLDGRGVVVEGYELGNFIGPTIINLNEHSHVQSNEIITNPAYTEEIFGPVLTVLTVPTLDDAIQLTNRNPYGNGCAIFTSSGAAARKYQFEIEAGQIGINVPIPVPLPFFSFTGNKGSIRGDVNFYGKSGVNFFTQLKTVTSNWQYGKGGDLGGTVMPVLGKK</sequence>
<dbReference type="EMBL" id="JABMIG020000069">
    <property type="protein sequence ID" value="KAL3795670.1"/>
    <property type="molecule type" value="Genomic_DNA"/>
</dbReference>
<dbReference type="PROSITE" id="PS00070">
    <property type="entry name" value="ALDEHYDE_DEHYDR_CYS"/>
    <property type="match status" value="1"/>
</dbReference>
<dbReference type="EC" id="1.2.1.27" evidence="2"/>
<dbReference type="InterPro" id="IPR016163">
    <property type="entry name" value="Ald_DH_C"/>
</dbReference>
<dbReference type="PANTHER" id="PTHR43866:SF3">
    <property type="entry name" value="METHYLMALONATE-SEMIALDEHYDE DEHYDROGENASE [ACYLATING], MITOCHONDRIAL"/>
    <property type="match status" value="1"/>
</dbReference>
<evidence type="ECO:0000256" key="1">
    <source>
        <dbReference type="ARBA" id="ARBA00009986"/>
    </source>
</evidence>
<gene>
    <name evidence="6" type="ORF">HJC23_002077</name>
</gene>
<evidence type="ECO:0000256" key="3">
    <source>
        <dbReference type="ARBA" id="ARBA00023002"/>
    </source>
</evidence>
<evidence type="ECO:0000256" key="4">
    <source>
        <dbReference type="ARBA" id="ARBA00023027"/>
    </source>
</evidence>
<dbReference type="InterPro" id="IPR015590">
    <property type="entry name" value="Aldehyde_DH_dom"/>
</dbReference>
<comment type="caution">
    <text evidence="6">The sequence shown here is derived from an EMBL/GenBank/DDBJ whole genome shotgun (WGS) entry which is preliminary data.</text>
</comment>
<dbReference type="InterPro" id="IPR010061">
    <property type="entry name" value="MeMal-semiAld_DH"/>
</dbReference>
<dbReference type="Pfam" id="PF00171">
    <property type="entry name" value="Aldedh"/>
    <property type="match status" value="1"/>
</dbReference>
<keyword evidence="7" id="KW-1185">Reference proteome</keyword>
<dbReference type="GO" id="GO:0004491">
    <property type="term" value="F:methylmalonate-semialdehyde dehydrogenase (acylating, NAD) activity"/>
    <property type="evidence" value="ECO:0007669"/>
    <property type="project" value="UniProtKB-EC"/>
</dbReference>
<name>A0ABD3Q6C7_9STRA</name>
<dbReference type="PANTHER" id="PTHR43866">
    <property type="entry name" value="MALONATE-SEMIALDEHYDE DEHYDROGENASE"/>
    <property type="match status" value="1"/>
</dbReference>
<dbReference type="Proteomes" id="UP001516023">
    <property type="component" value="Unassembled WGS sequence"/>
</dbReference>
<dbReference type="InterPro" id="IPR016160">
    <property type="entry name" value="Ald_DH_CS_CYS"/>
</dbReference>
<reference evidence="6 7" key="1">
    <citation type="journal article" date="2020" name="G3 (Bethesda)">
        <title>Improved Reference Genome for Cyclotella cryptica CCMP332, a Model for Cell Wall Morphogenesis, Salinity Adaptation, and Lipid Production in Diatoms (Bacillariophyta).</title>
        <authorList>
            <person name="Roberts W.R."/>
            <person name="Downey K.M."/>
            <person name="Ruck E.C."/>
            <person name="Traller J.C."/>
            <person name="Alverson A.J."/>
        </authorList>
    </citation>
    <scope>NUCLEOTIDE SEQUENCE [LARGE SCALE GENOMIC DNA]</scope>
    <source>
        <strain evidence="6 7">CCMP332</strain>
    </source>
</reference>
<dbReference type="CDD" id="cd07085">
    <property type="entry name" value="ALDH_F6_MMSDH"/>
    <property type="match status" value="1"/>
</dbReference>
<dbReference type="NCBIfam" id="TIGR01722">
    <property type="entry name" value="MMSDH"/>
    <property type="match status" value="1"/>
</dbReference>
<dbReference type="Gene3D" id="3.40.309.10">
    <property type="entry name" value="Aldehyde Dehydrogenase, Chain A, domain 2"/>
    <property type="match status" value="1"/>
</dbReference>
<dbReference type="InterPro" id="IPR016161">
    <property type="entry name" value="Ald_DH/histidinol_DH"/>
</dbReference>
<evidence type="ECO:0000313" key="7">
    <source>
        <dbReference type="Proteomes" id="UP001516023"/>
    </source>
</evidence>